<evidence type="ECO:0000256" key="1">
    <source>
        <dbReference type="SAM" id="MobiDB-lite"/>
    </source>
</evidence>
<sequence>MRSTSRHQGTAVVAAAVAVAFAAAGLTGCEDAARSPSADAAQESAEAENGKNDGTAEGFGGDAGELEVGTEVRPGLYVSTGNEFCFWRRDNGGDVPVASDAPVGTSYVRIDGTDLTFTTEGCGDWRPVPEPARAPEGGPARKFPGDAGVLLIGVDIAPGVYLSTGNDEDCFFQTMTDASHEWQSLGEPGVVAGDGTARIDATEEGTFLRTMGCQDWAAGPE</sequence>
<feature type="signal peptide" evidence="2">
    <location>
        <begin position="1"/>
        <end position="22"/>
    </location>
</feature>
<evidence type="ECO:0000313" key="4">
    <source>
        <dbReference type="Proteomes" id="UP000199207"/>
    </source>
</evidence>
<dbReference type="OrthoDB" id="166978at2"/>
<reference evidence="3 4" key="1">
    <citation type="submission" date="2016-10" db="EMBL/GenBank/DDBJ databases">
        <authorList>
            <person name="de Groot N.N."/>
        </authorList>
    </citation>
    <scope>NUCLEOTIDE SEQUENCE [LARGE SCALE GENOMIC DNA]</scope>
    <source>
        <strain evidence="3 4">CGMCC 4.5739</strain>
    </source>
</reference>
<proteinExistence type="predicted"/>
<keyword evidence="4" id="KW-1185">Reference proteome</keyword>
<dbReference type="RefSeq" id="WP_093837448.1">
    <property type="nucleotide sequence ID" value="NZ_FOLM01000002.1"/>
</dbReference>
<evidence type="ECO:0000256" key="2">
    <source>
        <dbReference type="SAM" id="SignalP"/>
    </source>
</evidence>
<organism evidence="3 4">
    <name type="scientific">Streptomyces aidingensis</name>
    <dbReference type="NCBI Taxonomy" id="910347"/>
    <lineage>
        <taxon>Bacteria</taxon>
        <taxon>Bacillati</taxon>
        <taxon>Actinomycetota</taxon>
        <taxon>Actinomycetes</taxon>
        <taxon>Kitasatosporales</taxon>
        <taxon>Streptomycetaceae</taxon>
        <taxon>Streptomyces</taxon>
    </lineage>
</organism>
<name>A0A1I1GX53_9ACTN</name>
<gene>
    <name evidence="3" type="ORF">SAMN05421773_102115</name>
</gene>
<evidence type="ECO:0000313" key="3">
    <source>
        <dbReference type="EMBL" id="SFC14438.1"/>
    </source>
</evidence>
<keyword evidence="2" id="KW-0732">Signal</keyword>
<feature type="region of interest" description="Disordered" evidence="1">
    <location>
        <begin position="34"/>
        <end position="65"/>
    </location>
</feature>
<dbReference type="Proteomes" id="UP000199207">
    <property type="component" value="Unassembled WGS sequence"/>
</dbReference>
<accession>A0A1I1GX53</accession>
<protein>
    <submittedName>
        <fullName evidence="3">Uncharacterized protein</fullName>
    </submittedName>
</protein>
<feature type="compositionally biased region" description="Low complexity" evidence="1">
    <location>
        <begin position="35"/>
        <end position="44"/>
    </location>
</feature>
<dbReference type="EMBL" id="FOLM01000002">
    <property type="protein sequence ID" value="SFC14438.1"/>
    <property type="molecule type" value="Genomic_DNA"/>
</dbReference>
<dbReference type="AlphaFoldDB" id="A0A1I1GX53"/>
<feature type="chain" id="PRO_5038662204" evidence="2">
    <location>
        <begin position="23"/>
        <end position="221"/>
    </location>
</feature>
<dbReference type="PROSITE" id="PS51257">
    <property type="entry name" value="PROKAR_LIPOPROTEIN"/>
    <property type="match status" value="1"/>
</dbReference>
<dbReference type="STRING" id="910347.SAMN05421773_102115"/>